<dbReference type="InterPro" id="IPR022603">
    <property type="entry name" value="DUF3152"/>
</dbReference>
<accession>A0ABS7Q1H0</accession>
<dbReference type="EMBL" id="JAINZZ010000004">
    <property type="protein sequence ID" value="MBY8876982.1"/>
    <property type="molecule type" value="Genomic_DNA"/>
</dbReference>
<evidence type="ECO:0000259" key="2">
    <source>
        <dbReference type="Pfam" id="PF11350"/>
    </source>
</evidence>
<dbReference type="SUPFAM" id="SSF55486">
    <property type="entry name" value="Metalloproteases ('zincins'), catalytic domain"/>
    <property type="match status" value="1"/>
</dbReference>
<name>A0ABS7Q1H0_9ACTN</name>
<feature type="domain" description="DUF3152" evidence="2">
    <location>
        <begin position="273"/>
        <end position="452"/>
    </location>
</feature>
<feature type="region of interest" description="Disordered" evidence="1">
    <location>
        <begin position="164"/>
        <end position="190"/>
    </location>
</feature>
<evidence type="ECO:0000313" key="3">
    <source>
        <dbReference type="EMBL" id="MBY8876982.1"/>
    </source>
</evidence>
<organism evidence="3 4">
    <name type="scientific">Actinacidiphila acidipaludis</name>
    <dbReference type="NCBI Taxonomy" id="2873382"/>
    <lineage>
        <taxon>Bacteria</taxon>
        <taxon>Bacillati</taxon>
        <taxon>Actinomycetota</taxon>
        <taxon>Actinomycetes</taxon>
        <taxon>Kitasatosporales</taxon>
        <taxon>Streptomycetaceae</taxon>
        <taxon>Actinacidiphila</taxon>
    </lineage>
</organism>
<proteinExistence type="predicted"/>
<dbReference type="Proteomes" id="UP000778578">
    <property type="component" value="Unassembled WGS sequence"/>
</dbReference>
<feature type="compositionally biased region" description="Gly residues" evidence="1">
    <location>
        <begin position="13"/>
        <end position="22"/>
    </location>
</feature>
<keyword evidence="4" id="KW-1185">Reference proteome</keyword>
<feature type="region of interest" description="Disordered" evidence="1">
    <location>
        <begin position="1"/>
        <end position="98"/>
    </location>
</feature>
<gene>
    <name evidence="3" type="ORF">K7862_04920</name>
</gene>
<dbReference type="Pfam" id="PF11350">
    <property type="entry name" value="DUF3152"/>
    <property type="match status" value="1"/>
</dbReference>
<feature type="region of interest" description="Disordered" evidence="1">
    <location>
        <begin position="212"/>
        <end position="253"/>
    </location>
</feature>
<feature type="compositionally biased region" description="Basic and acidic residues" evidence="1">
    <location>
        <begin position="172"/>
        <end position="183"/>
    </location>
</feature>
<reference evidence="3 4" key="1">
    <citation type="submission" date="2021-08" db="EMBL/GenBank/DDBJ databases">
        <title>WGS of actinomycetes from Thailand.</title>
        <authorList>
            <person name="Thawai C."/>
        </authorList>
    </citation>
    <scope>NUCLEOTIDE SEQUENCE [LARGE SCALE GENOMIC DNA]</scope>
    <source>
        <strain evidence="3 4">PLK6-54</strain>
    </source>
</reference>
<feature type="compositionally biased region" description="Low complexity" evidence="1">
    <location>
        <begin position="239"/>
        <end position="253"/>
    </location>
</feature>
<comment type="caution">
    <text evidence="3">The sequence shown here is derived from an EMBL/GenBank/DDBJ whole genome shotgun (WGS) entry which is preliminary data.</text>
</comment>
<feature type="compositionally biased region" description="Gly residues" evidence="1">
    <location>
        <begin position="212"/>
        <end position="230"/>
    </location>
</feature>
<feature type="compositionally biased region" description="Basic and acidic residues" evidence="1">
    <location>
        <begin position="1"/>
        <end position="10"/>
    </location>
</feature>
<sequence length="452" mass="46083">MSDGVGKHSASEGTGGQSGAGGRASSPGPHRTPPPVGAPGTGRRRRGDADADTGGFAVVRPREAGGPPQAHPEHREHAAWGASGGWPAGRAGVPGRRRDLLPDPVEEWAADWAPYDTAAALRPPAATAGRPLAAPQGRLVPRPRQEFVDAFDAPVAATAPAAASARMAAGGDGEHPGDGDGGRRGGGKGRAISGAAAAAVVTVLAVVVGGQATGGGRHPTGSGGNPGPDGGARSTAGEASRSQARSSDAPAAAPSYDELMARQYPLDPKLALSGAFTTVPGHQAAPGRGKVLKFRVDVEQGLELDARLFSDAVFATLNDPRSWGHGGTMTFERVSSGPADIVVTLASPGTTAKWCAKSGLDTSVENVSCDSASTPRTMINAYRWAQGAVTYGPERMLAYRQMLINHEVGHRLGHDHVGCPKEGAPAPVMMQQTKFLSLDGGPTCKPNAWPFP</sequence>
<evidence type="ECO:0000256" key="1">
    <source>
        <dbReference type="SAM" id="MobiDB-lite"/>
    </source>
</evidence>
<evidence type="ECO:0000313" key="4">
    <source>
        <dbReference type="Proteomes" id="UP000778578"/>
    </source>
</evidence>
<protein>
    <submittedName>
        <fullName evidence="3">DUF3152 domain-containing protein</fullName>
    </submittedName>
</protein>